<evidence type="ECO:0000256" key="1">
    <source>
        <dbReference type="SAM" id="MobiDB-lite"/>
    </source>
</evidence>
<protein>
    <recommendedName>
        <fullName evidence="2">GIY-YIG domain-containing protein</fullName>
    </recommendedName>
</protein>
<evidence type="ECO:0000313" key="3">
    <source>
        <dbReference type="EMBL" id="OCT94289.1"/>
    </source>
</evidence>
<evidence type="ECO:0000259" key="2">
    <source>
        <dbReference type="PROSITE" id="PS50164"/>
    </source>
</evidence>
<name>A0A974DLP2_XENLA</name>
<sequence>MHSRHFNFRSGPKLPHEETSANFGNLSTASVLAQVIFTQKRRLVARHLNLPESARLPQPLSRKETEKNSLLHANSFHNPSTIRAIPKGQFLRAKRITSLDTDYENSSQILFLEQGYSPLELSKTKEVAKVKRENLLDQRSPVKNKNNRIPFISKYVKHNKKIEKVLRKYWPILQGDSQYGKLLSEPIMFCYKKGKNNIDHPTQGTKVKLNDYVTYDSKGVIYMLKCPCGLIYVDQTRRDVKTRIKEYKNDIRNFKPGTYTDISVAHHFNAAKHTHGQLRWAVLEIVQPLNRGGDFKHKMLQREVNWILKLNALTPKGLNEAWSVKCFL</sequence>
<dbReference type="Pfam" id="PF26215">
    <property type="entry name" value="HTH_animal"/>
    <property type="match status" value="1"/>
</dbReference>
<proteinExistence type="predicted"/>
<dbReference type="InterPro" id="IPR000305">
    <property type="entry name" value="GIY-YIG_endonuc"/>
</dbReference>
<dbReference type="PANTHER" id="PTHR21301">
    <property type="entry name" value="REVERSE TRANSCRIPTASE"/>
    <property type="match status" value="1"/>
</dbReference>
<accession>A0A974DLP2</accession>
<feature type="domain" description="GIY-YIG" evidence="2">
    <location>
        <begin position="217"/>
        <end position="319"/>
    </location>
</feature>
<dbReference type="InterPro" id="IPR058912">
    <property type="entry name" value="HTH_animal"/>
</dbReference>
<dbReference type="PROSITE" id="PS50164">
    <property type="entry name" value="GIY_YIG"/>
    <property type="match status" value="1"/>
</dbReference>
<dbReference type="CDD" id="cd10442">
    <property type="entry name" value="GIY-YIG_PLEs"/>
    <property type="match status" value="1"/>
</dbReference>
<reference evidence="4" key="1">
    <citation type="journal article" date="2016" name="Nature">
        <title>Genome evolution in the allotetraploid frog Xenopus laevis.</title>
        <authorList>
            <person name="Session A.M."/>
            <person name="Uno Y."/>
            <person name="Kwon T."/>
            <person name="Chapman J.A."/>
            <person name="Toyoda A."/>
            <person name="Takahashi S."/>
            <person name="Fukui A."/>
            <person name="Hikosaka A."/>
            <person name="Suzuki A."/>
            <person name="Kondo M."/>
            <person name="van Heeringen S.J."/>
            <person name="Quigley I."/>
            <person name="Heinz S."/>
            <person name="Ogino H."/>
            <person name="Ochi H."/>
            <person name="Hellsten U."/>
            <person name="Lyons J.B."/>
            <person name="Simakov O."/>
            <person name="Putnam N."/>
            <person name="Stites J."/>
            <person name="Kuroki Y."/>
            <person name="Tanaka T."/>
            <person name="Michiue T."/>
            <person name="Watanabe M."/>
            <person name="Bogdanovic O."/>
            <person name="Lister R."/>
            <person name="Georgiou G."/>
            <person name="Paranjpe S.S."/>
            <person name="van Kruijsbergen I."/>
            <person name="Shu S."/>
            <person name="Carlson J."/>
            <person name="Kinoshita T."/>
            <person name="Ohta Y."/>
            <person name="Mawaribuchi S."/>
            <person name="Jenkins J."/>
            <person name="Grimwood J."/>
            <person name="Schmutz J."/>
            <person name="Mitros T."/>
            <person name="Mozaffari S.V."/>
            <person name="Suzuki Y."/>
            <person name="Haramoto Y."/>
            <person name="Yamamoto T.S."/>
            <person name="Takagi C."/>
            <person name="Heald R."/>
            <person name="Miller K."/>
            <person name="Haudenschild C."/>
            <person name="Kitzman J."/>
            <person name="Nakayama T."/>
            <person name="Izutsu Y."/>
            <person name="Robert J."/>
            <person name="Fortriede J."/>
            <person name="Burns K."/>
            <person name="Lotay V."/>
            <person name="Karimi K."/>
            <person name="Yasuoka Y."/>
            <person name="Dichmann D.S."/>
            <person name="Flajnik M.F."/>
            <person name="Houston D.W."/>
            <person name="Shendure J."/>
            <person name="DuPasquier L."/>
            <person name="Vize P.D."/>
            <person name="Zorn A.M."/>
            <person name="Ito M."/>
            <person name="Marcotte E.M."/>
            <person name="Wallingford J.B."/>
            <person name="Ito Y."/>
            <person name="Asashima M."/>
            <person name="Ueno N."/>
            <person name="Matsuda Y."/>
            <person name="Veenstra G.J."/>
            <person name="Fujiyama A."/>
            <person name="Harland R.M."/>
            <person name="Taira M."/>
            <person name="Rokhsar D.S."/>
        </authorList>
    </citation>
    <scope>NUCLEOTIDE SEQUENCE [LARGE SCALE GENOMIC DNA]</scope>
    <source>
        <strain evidence="4">J</strain>
    </source>
</reference>
<dbReference type="AlphaFoldDB" id="A0A974DLP2"/>
<evidence type="ECO:0000313" key="4">
    <source>
        <dbReference type="Proteomes" id="UP000694892"/>
    </source>
</evidence>
<dbReference type="Proteomes" id="UP000694892">
    <property type="component" value="Chromosome 2L"/>
</dbReference>
<gene>
    <name evidence="3" type="ORF">XELAEV_18011957mg</name>
</gene>
<dbReference type="PANTHER" id="PTHR21301:SF12">
    <property type="match status" value="1"/>
</dbReference>
<dbReference type="EMBL" id="CM004468">
    <property type="protein sequence ID" value="OCT94289.1"/>
    <property type="molecule type" value="Genomic_DNA"/>
</dbReference>
<organism evidence="3 4">
    <name type="scientific">Xenopus laevis</name>
    <name type="common">African clawed frog</name>
    <dbReference type="NCBI Taxonomy" id="8355"/>
    <lineage>
        <taxon>Eukaryota</taxon>
        <taxon>Metazoa</taxon>
        <taxon>Chordata</taxon>
        <taxon>Craniata</taxon>
        <taxon>Vertebrata</taxon>
        <taxon>Euteleostomi</taxon>
        <taxon>Amphibia</taxon>
        <taxon>Batrachia</taxon>
        <taxon>Anura</taxon>
        <taxon>Pipoidea</taxon>
        <taxon>Pipidae</taxon>
        <taxon>Xenopodinae</taxon>
        <taxon>Xenopus</taxon>
        <taxon>Xenopus</taxon>
    </lineage>
</organism>
<feature type="region of interest" description="Disordered" evidence="1">
    <location>
        <begin position="1"/>
        <end position="21"/>
    </location>
</feature>